<dbReference type="Proteomes" id="UP000248314">
    <property type="component" value="Unassembled WGS sequence"/>
</dbReference>
<name>A0A318I4F7_9BACT</name>
<comment type="caution">
    <text evidence="2">The sequence shown here is derived from an EMBL/GenBank/DDBJ whole genome shotgun (WGS) entry which is preliminary data.</text>
</comment>
<organism evidence="2 3">
    <name type="scientific">Hoylesella shahii DSM 15611 = JCM 12083</name>
    <dbReference type="NCBI Taxonomy" id="1122991"/>
    <lineage>
        <taxon>Bacteria</taxon>
        <taxon>Pseudomonadati</taxon>
        <taxon>Bacteroidota</taxon>
        <taxon>Bacteroidia</taxon>
        <taxon>Bacteroidales</taxon>
        <taxon>Prevotellaceae</taxon>
        <taxon>Hoylesella</taxon>
    </lineage>
</organism>
<feature type="transmembrane region" description="Helical" evidence="1">
    <location>
        <begin position="49"/>
        <end position="73"/>
    </location>
</feature>
<dbReference type="AlphaFoldDB" id="A0A318I4F7"/>
<keyword evidence="1" id="KW-1133">Transmembrane helix</keyword>
<gene>
    <name evidence="2" type="ORF">EJ73_02838</name>
</gene>
<proteinExistence type="predicted"/>
<reference evidence="2 3" key="1">
    <citation type="submission" date="2018-05" db="EMBL/GenBank/DDBJ databases">
        <title>Genomic Encyclopedia of Type Strains, Phase I: the one thousand microbial genomes (KMG-I) project.</title>
        <authorList>
            <person name="Kyrpides N."/>
        </authorList>
    </citation>
    <scope>NUCLEOTIDE SEQUENCE [LARGE SCALE GENOMIC DNA]</scope>
    <source>
        <strain evidence="2 3">DSM 15611</strain>
    </source>
</reference>
<feature type="transmembrane region" description="Helical" evidence="1">
    <location>
        <begin position="5"/>
        <end position="29"/>
    </location>
</feature>
<evidence type="ECO:0000313" key="3">
    <source>
        <dbReference type="Proteomes" id="UP000248314"/>
    </source>
</evidence>
<evidence type="ECO:0000256" key="1">
    <source>
        <dbReference type="SAM" id="Phobius"/>
    </source>
</evidence>
<evidence type="ECO:0000313" key="2">
    <source>
        <dbReference type="EMBL" id="PXX15571.1"/>
    </source>
</evidence>
<dbReference type="EMBL" id="QJJX01000074">
    <property type="protein sequence ID" value="PXX15571.1"/>
    <property type="molecule type" value="Genomic_DNA"/>
</dbReference>
<dbReference type="STRING" id="1122991.GCA_000613445_00114"/>
<keyword evidence="3" id="KW-1185">Reference proteome</keyword>
<keyword evidence="1" id="KW-0812">Transmembrane</keyword>
<sequence>MKKIILIYTVVFGIWFVIYSISICGQYVALKYEIETIDNMVVINRVYEIVNMSTIINLVWFVLSIILFVIFVVQYKKENKT</sequence>
<protein>
    <submittedName>
        <fullName evidence="2">Uncharacterized protein</fullName>
    </submittedName>
</protein>
<accession>A0A318I4F7</accession>
<keyword evidence="1" id="KW-0472">Membrane</keyword>